<dbReference type="InterPro" id="IPR046796">
    <property type="entry name" value="Transposase_32_dom"/>
</dbReference>
<dbReference type="InterPro" id="IPR013103">
    <property type="entry name" value="RVT_2"/>
</dbReference>
<feature type="domain" description="Putative plant transposon protein" evidence="3">
    <location>
        <begin position="429"/>
        <end position="604"/>
    </location>
</feature>
<feature type="region of interest" description="Disordered" evidence="1">
    <location>
        <begin position="641"/>
        <end position="672"/>
    </location>
</feature>
<dbReference type="Pfam" id="PF07727">
    <property type="entry name" value="RVT_2"/>
    <property type="match status" value="1"/>
</dbReference>
<comment type="caution">
    <text evidence="4">The sequence shown here is derived from an EMBL/GenBank/DDBJ whole genome shotgun (WGS) entry which is preliminary data.</text>
</comment>
<dbReference type="SUPFAM" id="SSF56672">
    <property type="entry name" value="DNA/RNA polymerases"/>
    <property type="match status" value="1"/>
</dbReference>
<gene>
    <name evidence="4" type="ORF">CFOL_v3_19147</name>
</gene>
<dbReference type="STRING" id="3775.A0A1Q3C625"/>
<dbReference type="Pfam" id="PF20167">
    <property type="entry name" value="Transposase_32"/>
    <property type="match status" value="1"/>
</dbReference>
<feature type="compositionally biased region" description="Basic and acidic residues" evidence="1">
    <location>
        <begin position="743"/>
        <end position="753"/>
    </location>
</feature>
<name>A0A1Q3C625_CEPFO</name>
<organism evidence="4 5">
    <name type="scientific">Cephalotus follicularis</name>
    <name type="common">Albany pitcher plant</name>
    <dbReference type="NCBI Taxonomy" id="3775"/>
    <lineage>
        <taxon>Eukaryota</taxon>
        <taxon>Viridiplantae</taxon>
        <taxon>Streptophyta</taxon>
        <taxon>Embryophyta</taxon>
        <taxon>Tracheophyta</taxon>
        <taxon>Spermatophyta</taxon>
        <taxon>Magnoliopsida</taxon>
        <taxon>eudicotyledons</taxon>
        <taxon>Gunneridae</taxon>
        <taxon>Pentapetalae</taxon>
        <taxon>rosids</taxon>
        <taxon>fabids</taxon>
        <taxon>Oxalidales</taxon>
        <taxon>Cephalotaceae</taxon>
        <taxon>Cephalotus</taxon>
    </lineage>
</organism>
<dbReference type="InterPro" id="IPR043502">
    <property type="entry name" value="DNA/RNA_pol_sf"/>
</dbReference>
<feature type="region of interest" description="Disordered" evidence="1">
    <location>
        <begin position="727"/>
        <end position="762"/>
    </location>
</feature>
<keyword evidence="5" id="KW-1185">Reference proteome</keyword>
<feature type="compositionally biased region" description="Polar residues" evidence="1">
    <location>
        <begin position="356"/>
        <end position="368"/>
    </location>
</feature>
<dbReference type="EMBL" id="BDDD01001401">
    <property type="protein sequence ID" value="GAV75669.1"/>
    <property type="molecule type" value="Genomic_DNA"/>
</dbReference>
<proteinExistence type="predicted"/>
<dbReference type="PANTHER" id="PTHR11439">
    <property type="entry name" value="GAG-POL-RELATED RETROTRANSPOSON"/>
    <property type="match status" value="1"/>
</dbReference>
<evidence type="ECO:0000313" key="5">
    <source>
        <dbReference type="Proteomes" id="UP000187406"/>
    </source>
</evidence>
<dbReference type="Proteomes" id="UP000187406">
    <property type="component" value="Unassembled WGS sequence"/>
</dbReference>
<evidence type="ECO:0000256" key="1">
    <source>
        <dbReference type="SAM" id="MobiDB-lite"/>
    </source>
</evidence>
<accession>A0A1Q3C625</accession>
<dbReference type="AlphaFoldDB" id="A0A1Q3C625"/>
<feature type="region of interest" description="Disordered" evidence="1">
    <location>
        <begin position="351"/>
        <end position="382"/>
    </location>
</feature>
<evidence type="ECO:0000313" key="4">
    <source>
        <dbReference type="EMBL" id="GAV75669.1"/>
    </source>
</evidence>
<protein>
    <submittedName>
        <fullName evidence="4">RVT_2 domain-containing protein</fullName>
    </submittedName>
</protein>
<feature type="compositionally biased region" description="Acidic residues" evidence="1">
    <location>
        <begin position="650"/>
        <end position="663"/>
    </location>
</feature>
<dbReference type="InParanoid" id="A0A1Q3C625"/>
<feature type="domain" description="Reverse transcriptase Ty1/copia-type" evidence="2">
    <location>
        <begin position="70"/>
        <end position="313"/>
    </location>
</feature>
<dbReference type="OrthoDB" id="8048545at2759"/>
<dbReference type="PANTHER" id="PTHR11439:SF486">
    <property type="entry name" value="RLK (RECEPTOR-LIKE KINASE) PROTEIN, PUTATIVE-RELATED"/>
    <property type="match status" value="1"/>
</dbReference>
<reference evidence="5" key="1">
    <citation type="submission" date="2016-04" db="EMBL/GenBank/DDBJ databases">
        <title>Cephalotus genome sequencing.</title>
        <authorList>
            <person name="Fukushima K."/>
            <person name="Hasebe M."/>
            <person name="Fang X."/>
        </authorList>
    </citation>
    <scope>NUCLEOTIDE SEQUENCE [LARGE SCALE GENOMIC DNA]</scope>
    <source>
        <strain evidence="5">cv. St1</strain>
    </source>
</reference>
<evidence type="ECO:0000259" key="3">
    <source>
        <dbReference type="Pfam" id="PF20167"/>
    </source>
</evidence>
<sequence length="762" mass="87339">MYDKTLKVVKGHPHEAIIGDPRQGIVTRSSVNHNYIAFLFQIEPKNIKEAESDDNWIIAMREELNQFERNKVWNLVPRPSNHNIIGTKWVFRNKMDDQGIIVRNKARLVAKGYSQEEGIDFDESYAPVARLESIRILLAYASFKDFILYPMDVKSAFLNGLIKEEVYVEQPPGFENPHFPNHVFKLSKALYGLKQAPRALYEKLSGYLLKNNFKRGSIHITLFTKSLHEDILIVQIYVDDIIFGSTNESLCKDFAKIMQDEFEMSMMGELNLFLGLQVKQLKDGIFINQSKYVKDLLKQFGMDNAKKSKTPMSTTTRLDKDEQGKSIDQKLYRSMIGSLLYLTASRPDLKIMPRTKNPSFTQGEGSSTGRKRGARKNAQSVEPQQLFPHHGIRYPHAYYDRKILAGKVLDFEFCSAENFPIVGWIDSLGLRPLFMINLPYYPDLMKEFYANFGFGTSVTLSASINGKPILMNYATLASLLDIPCDGTRSWSNRNWIEEDNFSKEKCVHLLFGEHAQLVDKMYSRNLTLDYRFVHRVVATHVLPKSAGFDEVTHMEAYTMFHIVTGRRINIPLLIMSHMKGIHSRENARLAYGNIVTKILMHFGIELEEEVHHALQRCDKLGKGTLGRMGFKRHKRLGTWIPRNEDSNRIDEEDEGDEEGEEVQGQEGMAPAVVSSPTNLFTTSQFEQLMQAIQGIESNQRNIAKELKSIKSKQTRLERKLFEKGLIGDEGMIHSSSPEDDVEDHNTDIEHLGNDDDDDRMED</sequence>
<evidence type="ECO:0000259" key="2">
    <source>
        <dbReference type="Pfam" id="PF07727"/>
    </source>
</evidence>